<dbReference type="SUPFAM" id="SSF55909">
    <property type="entry name" value="Pentein"/>
    <property type="match status" value="1"/>
</dbReference>
<evidence type="ECO:0000256" key="3">
    <source>
        <dbReference type="ARBA" id="ARBA00012351"/>
    </source>
</evidence>
<evidence type="ECO:0000256" key="7">
    <source>
        <dbReference type="ARBA" id="ARBA00033346"/>
    </source>
</evidence>
<accession>A0A317VGA4</accession>
<feature type="active site" description="Amidino-cysteine intermediate" evidence="8">
    <location>
        <position position="335"/>
    </location>
</feature>
<keyword evidence="5" id="KW-0808">Transferase</keyword>
<dbReference type="GeneID" id="37063586"/>
<dbReference type="AlphaFoldDB" id="A0A317VGA4"/>
<dbReference type="Proteomes" id="UP000247233">
    <property type="component" value="Unassembled WGS sequence"/>
</dbReference>
<dbReference type="GO" id="GO:0006601">
    <property type="term" value="P:creatine biosynthetic process"/>
    <property type="evidence" value="ECO:0007669"/>
    <property type="project" value="UniProtKB-UniPathway"/>
</dbReference>
<dbReference type="VEuPathDB" id="FungiDB:BO70DRAFT_341942"/>
<evidence type="ECO:0000256" key="1">
    <source>
        <dbReference type="ARBA" id="ARBA00004858"/>
    </source>
</evidence>
<reference evidence="9 10" key="1">
    <citation type="submission" date="2016-12" db="EMBL/GenBank/DDBJ databases">
        <title>The genomes of Aspergillus section Nigri reveals drivers in fungal speciation.</title>
        <authorList>
            <consortium name="DOE Joint Genome Institute"/>
            <person name="Vesth T.C."/>
            <person name="Nybo J."/>
            <person name="Theobald S."/>
            <person name="Brandl J."/>
            <person name="Frisvad J.C."/>
            <person name="Nielsen K.F."/>
            <person name="Lyhne E.K."/>
            <person name="Kogle M.E."/>
            <person name="Kuo A."/>
            <person name="Riley R."/>
            <person name="Clum A."/>
            <person name="Nolan M."/>
            <person name="Lipzen A."/>
            <person name="Salamov A."/>
            <person name="Henrissat B."/>
            <person name="Wiebenga A."/>
            <person name="De Vries R.P."/>
            <person name="Grigoriev I.V."/>
            <person name="Mortensen U.H."/>
            <person name="Andersen M.R."/>
            <person name="Baker S.E."/>
        </authorList>
    </citation>
    <scope>NUCLEOTIDE SEQUENCE [LARGE SCALE GENOMIC DNA]</scope>
    <source>
        <strain evidence="9 10">CBS 117.55</strain>
    </source>
</reference>
<keyword evidence="10" id="KW-1185">Reference proteome</keyword>
<comment type="pathway">
    <text evidence="1">Amine and polyamine biosynthesis; creatine biosynthesis; creatine from L-arginine and glycine: step 1/2.</text>
</comment>
<dbReference type="STRING" id="1448321.A0A317VGA4"/>
<comment type="caution">
    <text evidence="9">The sequence shown here is derived from an EMBL/GenBank/DDBJ whole genome shotgun (WGS) entry which is preliminary data.</text>
</comment>
<proteinExistence type="inferred from homology"/>
<evidence type="ECO:0000256" key="8">
    <source>
        <dbReference type="PIRSR" id="PIRSR633195-1"/>
    </source>
</evidence>
<dbReference type="UniPathway" id="UPA00104">
    <property type="reaction ID" value="UER00579"/>
</dbReference>
<dbReference type="PANTHER" id="PTHR10488">
    <property type="entry name" value="GLYCINE AMIDINOTRANSFERASE, MITOCHONDRIAL"/>
    <property type="match status" value="1"/>
</dbReference>
<evidence type="ECO:0000313" key="9">
    <source>
        <dbReference type="EMBL" id="PWY72945.1"/>
    </source>
</evidence>
<evidence type="ECO:0000256" key="5">
    <source>
        <dbReference type="ARBA" id="ARBA00022679"/>
    </source>
</evidence>
<dbReference type="GO" id="GO:0005758">
    <property type="term" value="C:mitochondrial intermembrane space"/>
    <property type="evidence" value="ECO:0007669"/>
    <property type="project" value="TreeGrafter"/>
</dbReference>
<sequence length="346" mass="38906">MASPPPIHADNEWSPLKSILVGRAGDACFPPAPKKMIEATMPLEHRHHFVPNSPFPKNIVTKAEQELDQFARILTDLGIEVHRSTPDIDWAAENGYTGAMPRDGLMSVGNTLIEACFAWPCRAREIDLAYGSLLKELGRDPRVRVVRRPEESFAETLLDEDWFEGERKFVINESRPAFDTADFMRIGKTILGQYSHVTNRKGVEYLRSVVPEGYTVEMVETDDDKAMHIDATICPLREGLLAFNPERVTEAELRSHEVLREWDLRPCPFRPVGCEDPPGFMASGWLCLNVLVLDGRRVVVEESDGMMASWLEELGMEVILCPFRNVNSIGGSFHCATVDLVRVDGE</sequence>
<dbReference type="InterPro" id="IPR033195">
    <property type="entry name" value="AmidinoTrfase"/>
</dbReference>
<organism evidence="9 10">
    <name type="scientific">Aspergillus heteromorphus CBS 117.55</name>
    <dbReference type="NCBI Taxonomy" id="1448321"/>
    <lineage>
        <taxon>Eukaryota</taxon>
        <taxon>Fungi</taxon>
        <taxon>Dikarya</taxon>
        <taxon>Ascomycota</taxon>
        <taxon>Pezizomycotina</taxon>
        <taxon>Eurotiomycetes</taxon>
        <taxon>Eurotiomycetidae</taxon>
        <taxon>Eurotiales</taxon>
        <taxon>Aspergillaceae</taxon>
        <taxon>Aspergillus</taxon>
        <taxon>Aspergillus subgen. Circumdati</taxon>
    </lineage>
</organism>
<dbReference type="GO" id="GO:0015068">
    <property type="term" value="F:glycine amidinotransferase activity"/>
    <property type="evidence" value="ECO:0007669"/>
    <property type="project" value="UniProtKB-EC"/>
</dbReference>
<dbReference type="Gene3D" id="3.75.10.10">
    <property type="entry name" value="L-arginine/glycine Amidinotransferase, Chain A"/>
    <property type="match status" value="1"/>
</dbReference>
<evidence type="ECO:0000256" key="2">
    <source>
        <dbReference type="ARBA" id="ARBA00006943"/>
    </source>
</evidence>
<dbReference type="EMBL" id="MSFL01000025">
    <property type="protein sequence ID" value="PWY72945.1"/>
    <property type="molecule type" value="Genomic_DNA"/>
</dbReference>
<dbReference type="EC" id="2.1.4.1" evidence="3"/>
<feature type="active site" evidence="8">
    <location>
        <position position="228"/>
    </location>
</feature>
<feature type="active site" evidence="8">
    <location>
        <position position="179"/>
    </location>
</feature>
<protein>
    <recommendedName>
        <fullName evidence="4">Glycine amidinotransferase, mitochondrial</fullName>
        <ecNumber evidence="3">2.1.4.1</ecNumber>
    </recommendedName>
    <alternativeName>
        <fullName evidence="6">L-arginine:glycine amidinotransferase</fullName>
    </alternativeName>
    <alternativeName>
        <fullName evidence="7">Transamidinase</fullName>
    </alternativeName>
</protein>
<dbReference type="RefSeq" id="XP_025396599.1">
    <property type="nucleotide sequence ID" value="XM_025541349.1"/>
</dbReference>
<dbReference type="OrthoDB" id="10264242at2759"/>
<dbReference type="PANTHER" id="PTHR10488:SF1">
    <property type="entry name" value="GLYCINE AMIDINOTRANSFERASE, MITOCHONDRIAL"/>
    <property type="match status" value="1"/>
</dbReference>
<evidence type="ECO:0000256" key="6">
    <source>
        <dbReference type="ARBA" id="ARBA00031403"/>
    </source>
</evidence>
<dbReference type="CDD" id="cd21113">
    <property type="entry name" value="amidinotransferase-like"/>
    <property type="match status" value="1"/>
</dbReference>
<evidence type="ECO:0000256" key="4">
    <source>
        <dbReference type="ARBA" id="ARBA00016069"/>
    </source>
</evidence>
<comment type="similarity">
    <text evidence="2">Belongs to the amidinotransferase family.</text>
</comment>
<evidence type="ECO:0000313" key="10">
    <source>
        <dbReference type="Proteomes" id="UP000247233"/>
    </source>
</evidence>
<name>A0A317VGA4_9EURO</name>
<gene>
    <name evidence="9" type="ORF">BO70DRAFT_341942</name>
</gene>